<evidence type="ECO:0000313" key="4">
    <source>
        <dbReference type="EMBL" id="CAF1516437.1"/>
    </source>
</evidence>
<evidence type="ECO:0000256" key="3">
    <source>
        <dbReference type="ARBA" id="ARBA00022705"/>
    </source>
</evidence>
<keyword evidence="3" id="KW-0235">DNA replication</keyword>
<keyword evidence="7" id="KW-1185">Reference proteome</keyword>
<proteinExistence type="inferred from homology"/>
<evidence type="ECO:0000256" key="1">
    <source>
        <dbReference type="ARBA" id="ARBA00007017"/>
    </source>
</evidence>
<accession>A0A815UE85</accession>
<dbReference type="GO" id="GO:0031390">
    <property type="term" value="C:Ctf18 RFC-like complex"/>
    <property type="evidence" value="ECO:0007669"/>
    <property type="project" value="InterPro"/>
</dbReference>
<dbReference type="EMBL" id="CAJNOL010012542">
    <property type="protein sequence ID" value="CAF1660271.1"/>
    <property type="molecule type" value="Genomic_DNA"/>
</dbReference>
<dbReference type="Proteomes" id="UP000663854">
    <property type="component" value="Unassembled WGS sequence"/>
</dbReference>
<dbReference type="GO" id="GO:0034088">
    <property type="term" value="P:maintenance of mitotic sister chromatid cohesion"/>
    <property type="evidence" value="ECO:0007669"/>
    <property type="project" value="TreeGrafter"/>
</dbReference>
<reference evidence="4" key="1">
    <citation type="submission" date="2021-02" db="EMBL/GenBank/DDBJ databases">
        <authorList>
            <person name="Nowell W R."/>
        </authorList>
    </citation>
    <scope>NUCLEOTIDE SEQUENCE</scope>
</reference>
<evidence type="ECO:0000313" key="6">
    <source>
        <dbReference type="Proteomes" id="UP000663854"/>
    </source>
</evidence>
<dbReference type="AlphaFoldDB" id="A0A815UE85"/>
<dbReference type="PANTHER" id="PTHR13395">
    <property type="entry name" value="SISTER CHROMATID COHESION PROTEIN DCC1-RELATED"/>
    <property type="match status" value="1"/>
</dbReference>
<evidence type="ECO:0000313" key="7">
    <source>
        <dbReference type="Proteomes" id="UP000663870"/>
    </source>
</evidence>
<dbReference type="Pfam" id="PF09724">
    <property type="entry name" value="Dcc1"/>
    <property type="match status" value="1"/>
</dbReference>
<dbReference type="Proteomes" id="UP000663870">
    <property type="component" value="Unassembled WGS sequence"/>
</dbReference>
<comment type="similarity">
    <text evidence="1">Belongs to the DCC1 family.</text>
</comment>
<dbReference type="EMBL" id="CAJNOH010010714">
    <property type="protein sequence ID" value="CAF1516437.1"/>
    <property type="molecule type" value="Genomic_DNA"/>
</dbReference>
<gene>
    <name evidence="5" type="ORF">JXQ802_LOCUS55956</name>
    <name evidence="4" type="ORF">PYM288_LOCUS39410</name>
</gene>
<comment type="caution">
    <text evidence="4">The sequence shown here is derived from an EMBL/GenBank/DDBJ whole genome shotgun (WGS) entry which is preliminary data.</text>
</comment>
<name>A0A815UE85_9BILA</name>
<dbReference type="InterPro" id="IPR019128">
    <property type="entry name" value="Dcc1"/>
</dbReference>
<feature type="non-terminal residue" evidence="4">
    <location>
        <position position="1"/>
    </location>
</feature>
<dbReference type="PANTHER" id="PTHR13395:SF6">
    <property type="entry name" value="SISTER CHROMATID COHESION PROTEIN DCC1"/>
    <property type="match status" value="1"/>
</dbReference>
<evidence type="ECO:0000313" key="5">
    <source>
        <dbReference type="EMBL" id="CAF1660271.1"/>
    </source>
</evidence>
<organism evidence="4 6">
    <name type="scientific">Rotaria sordida</name>
    <dbReference type="NCBI Taxonomy" id="392033"/>
    <lineage>
        <taxon>Eukaryota</taxon>
        <taxon>Metazoa</taxon>
        <taxon>Spiralia</taxon>
        <taxon>Gnathifera</taxon>
        <taxon>Rotifera</taxon>
        <taxon>Eurotatoria</taxon>
        <taxon>Bdelloidea</taxon>
        <taxon>Philodinida</taxon>
        <taxon>Philodinidae</taxon>
        <taxon>Rotaria</taxon>
    </lineage>
</organism>
<dbReference type="GO" id="GO:0006260">
    <property type="term" value="P:DNA replication"/>
    <property type="evidence" value="ECO:0007669"/>
    <property type="project" value="UniProtKB-KW"/>
</dbReference>
<dbReference type="GO" id="GO:0000775">
    <property type="term" value="C:chromosome, centromeric region"/>
    <property type="evidence" value="ECO:0007669"/>
    <property type="project" value="TreeGrafter"/>
</dbReference>
<sequence length="103" mass="11612">MNDEIKHFPENVQKLLTDARIPIEQLKPIYYELTIGEHFPDDSIRLLEVNNSLIEELDKSKKLVIRGAHDDSATLCTSDQIFEIKSAETSNTLLLASPLDSSS</sequence>
<protein>
    <recommendedName>
        <fullName evidence="2">Sister chromatid cohesion protein DCC1</fullName>
    </recommendedName>
</protein>
<dbReference type="GO" id="GO:0000785">
    <property type="term" value="C:chromatin"/>
    <property type="evidence" value="ECO:0007669"/>
    <property type="project" value="TreeGrafter"/>
</dbReference>
<evidence type="ECO:0000256" key="2">
    <source>
        <dbReference type="ARBA" id="ARBA00017682"/>
    </source>
</evidence>